<evidence type="ECO:0000256" key="2">
    <source>
        <dbReference type="ARBA" id="ARBA00022729"/>
    </source>
</evidence>
<keyword evidence="3" id="KW-0677">Repeat</keyword>
<keyword evidence="2" id="KW-0732">Signal</keyword>
<dbReference type="InterPro" id="IPR050328">
    <property type="entry name" value="Dev_Immune_Receptor"/>
</dbReference>
<gene>
    <name evidence="5" type="ORF">BaRGS_00024622</name>
</gene>
<proteinExistence type="predicted"/>
<dbReference type="SMART" id="SM00457">
    <property type="entry name" value="MACPF"/>
    <property type="match status" value="1"/>
</dbReference>
<dbReference type="PANTHER" id="PTHR24373">
    <property type="entry name" value="SLIT RELATED LEUCINE-RICH REPEAT NEURONAL PROTEIN"/>
    <property type="match status" value="1"/>
</dbReference>
<dbReference type="SMART" id="SM00369">
    <property type="entry name" value="LRR_TYP"/>
    <property type="match status" value="4"/>
</dbReference>
<protein>
    <recommendedName>
        <fullName evidence="4">MACPF domain-containing protein</fullName>
    </recommendedName>
</protein>
<dbReference type="AlphaFoldDB" id="A0ABD0KAK1"/>
<organism evidence="5 6">
    <name type="scientific">Batillaria attramentaria</name>
    <dbReference type="NCBI Taxonomy" id="370345"/>
    <lineage>
        <taxon>Eukaryota</taxon>
        <taxon>Metazoa</taxon>
        <taxon>Spiralia</taxon>
        <taxon>Lophotrochozoa</taxon>
        <taxon>Mollusca</taxon>
        <taxon>Gastropoda</taxon>
        <taxon>Caenogastropoda</taxon>
        <taxon>Sorbeoconcha</taxon>
        <taxon>Cerithioidea</taxon>
        <taxon>Batillariidae</taxon>
        <taxon>Batillaria</taxon>
    </lineage>
</organism>
<sequence length="729" mass="79480">MPLPAGDCLQTMGRSTICLLIVFPLVAAIIEGRPTVRRNAGGESPNPITFLPDAKFPAVSSKNRDTRNTAVLGSALSDGNANRAATFIPNEEFSLEFGNMTSCGDGMCRCNATYADCSKHGANLTYVPQLPPGVTFLNFSYNRALINYDNFFMNVTDIKHLELGNNRLKFISHGAFLPLKKLQRLNLGLNPLTYETLAPALSVKTLIKLVLIGLGLGPLPDDLFHKYPLSHLEELLLYGNSISRVNMSVFAPLNNLKQLLLGSNKIHQIHSAYLPQVRYLDLNDCESATSFSINAGASGILDDIGMISGKFSTEYQYMASKQVQEKSFTTRAQVRYVRYKMQLQPDTPLHPTFRGRLLDIAAAHTLQEVEQADYMAQLLVRDFGTHVITGVQAGAALLKIDHLSRSFLTEYEGEDFDFRASAGASLFGLLSASMSLGFHFKQDSTQKYDDARTSTQVRSLGGPIYQPNNFTMDTWAKHVDENLVALDRSGAPLHTFVTTPALPELPPSIVQKVSASVQKAVVTYYTFNRIPGCLDVNSPSFSLAANYDDGSCKPPATNETFGGVYQTCEMTDSENGDLCGSLVQTNPLTGDTSCPPSYRAVPLHQGTARNSRTEHQCHSFLSWKWHCHDVVYQSTASYSIYWCVADQPVPQDSGYLFGGLYTTQVANPVTQRQSCPPSYLALAVGSGLRVCVSDDFVAGADSSVPFGGFFSCTSGNPLAAGVNKGKISV</sequence>
<evidence type="ECO:0000259" key="4">
    <source>
        <dbReference type="PROSITE" id="PS51412"/>
    </source>
</evidence>
<keyword evidence="6" id="KW-1185">Reference proteome</keyword>
<dbReference type="InterPro" id="IPR032675">
    <property type="entry name" value="LRR_dom_sf"/>
</dbReference>
<reference evidence="5 6" key="1">
    <citation type="journal article" date="2023" name="Sci. Data">
        <title>Genome assembly of the Korean intertidal mud-creeper Batillaria attramentaria.</title>
        <authorList>
            <person name="Patra A.K."/>
            <person name="Ho P.T."/>
            <person name="Jun S."/>
            <person name="Lee S.J."/>
            <person name="Kim Y."/>
            <person name="Won Y.J."/>
        </authorList>
    </citation>
    <scope>NUCLEOTIDE SEQUENCE [LARGE SCALE GENOMIC DNA]</scope>
    <source>
        <strain evidence="5">Wonlab-2016</strain>
    </source>
</reference>
<evidence type="ECO:0000313" key="5">
    <source>
        <dbReference type="EMBL" id="KAK7484133.1"/>
    </source>
</evidence>
<dbReference type="Proteomes" id="UP001519460">
    <property type="component" value="Unassembled WGS sequence"/>
</dbReference>
<evidence type="ECO:0000256" key="1">
    <source>
        <dbReference type="ARBA" id="ARBA00022614"/>
    </source>
</evidence>
<evidence type="ECO:0000313" key="6">
    <source>
        <dbReference type="Proteomes" id="UP001519460"/>
    </source>
</evidence>
<comment type="caution">
    <text evidence="5">The sequence shown here is derived from an EMBL/GenBank/DDBJ whole genome shotgun (WGS) entry which is preliminary data.</text>
</comment>
<evidence type="ECO:0000256" key="3">
    <source>
        <dbReference type="ARBA" id="ARBA00022737"/>
    </source>
</evidence>
<dbReference type="PANTHER" id="PTHR24373:SF275">
    <property type="entry name" value="TIR DOMAIN-CONTAINING PROTEIN"/>
    <property type="match status" value="1"/>
</dbReference>
<dbReference type="Gene3D" id="3.80.10.10">
    <property type="entry name" value="Ribonuclease Inhibitor"/>
    <property type="match status" value="1"/>
</dbReference>
<name>A0ABD0KAK1_9CAEN</name>
<dbReference type="InterPro" id="IPR001611">
    <property type="entry name" value="Leu-rich_rpt"/>
</dbReference>
<feature type="domain" description="MACPF" evidence="4">
    <location>
        <begin position="194"/>
        <end position="528"/>
    </location>
</feature>
<dbReference type="InterPro" id="IPR020864">
    <property type="entry name" value="MACPF"/>
</dbReference>
<dbReference type="EMBL" id="JACVVK020000215">
    <property type="protein sequence ID" value="KAK7484133.1"/>
    <property type="molecule type" value="Genomic_DNA"/>
</dbReference>
<dbReference type="InterPro" id="IPR003591">
    <property type="entry name" value="Leu-rich_rpt_typical-subtyp"/>
</dbReference>
<accession>A0ABD0KAK1</accession>
<dbReference type="SUPFAM" id="SSF52058">
    <property type="entry name" value="L domain-like"/>
    <property type="match status" value="1"/>
</dbReference>
<dbReference type="CDD" id="cd22579">
    <property type="entry name" value="MPEG1_P2"/>
    <property type="match status" value="1"/>
</dbReference>
<dbReference type="Pfam" id="PF01823">
    <property type="entry name" value="MACPF"/>
    <property type="match status" value="1"/>
</dbReference>
<dbReference type="PROSITE" id="PS51412">
    <property type="entry name" value="MACPF_2"/>
    <property type="match status" value="1"/>
</dbReference>
<keyword evidence="1" id="KW-0433">Leucine-rich repeat</keyword>
<dbReference type="Pfam" id="PF13855">
    <property type="entry name" value="LRR_8"/>
    <property type="match status" value="2"/>
</dbReference>